<dbReference type="SUPFAM" id="SSF53474">
    <property type="entry name" value="alpha/beta-Hydrolases"/>
    <property type="match status" value="1"/>
</dbReference>
<dbReference type="InterPro" id="IPR029058">
    <property type="entry name" value="AB_hydrolase_fold"/>
</dbReference>
<evidence type="ECO:0000313" key="9">
    <source>
        <dbReference type="Proteomes" id="UP000246171"/>
    </source>
</evidence>
<gene>
    <name evidence="8" type="ORF">BO83DRAFT_438943</name>
</gene>
<evidence type="ECO:0000256" key="2">
    <source>
        <dbReference type="ARBA" id="ARBA00022801"/>
    </source>
</evidence>
<dbReference type="VEuPathDB" id="FungiDB:BO83DRAFT_438943"/>
<dbReference type="OrthoDB" id="2363873at2759"/>
<keyword evidence="4" id="KW-0443">Lipid metabolism</keyword>
<dbReference type="PANTHER" id="PTHR10272:SF14">
    <property type="entry name" value="PAF ACETYLHYDROLASE FAMILY PROTEIN"/>
    <property type="match status" value="1"/>
</dbReference>
<keyword evidence="7" id="KW-0732">Signal</keyword>
<protein>
    <recommendedName>
        <fullName evidence="1">1-alkyl-2-acetylglycerophosphocholine esterase</fullName>
        <ecNumber evidence="1">3.1.1.47</ecNumber>
    </recommendedName>
</protein>
<feature type="transmembrane region" description="Helical" evidence="6">
    <location>
        <begin position="636"/>
        <end position="659"/>
    </location>
</feature>
<feature type="signal peptide" evidence="7">
    <location>
        <begin position="1"/>
        <end position="39"/>
    </location>
</feature>
<dbReference type="EC" id="3.1.1.47" evidence="1"/>
<keyword evidence="6" id="KW-0812">Transmembrane</keyword>
<dbReference type="Pfam" id="PF03403">
    <property type="entry name" value="PAF-AH_p_II"/>
    <property type="match status" value="2"/>
</dbReference>
<proteinExistence type="predicted"/>
<evidence type="ECO:0000256" key="7">
    <source>
        <dbReference type="SAM" id="SignalP"/>
    </source>
</evidence>
<evidence type="ECO:0000256" key="5">
    <source>
        <dbReference type="SAM" id="MobiDB-lite"/>
    </source>
</evidence>
<evidence type="ECO:0000313" key="8">
    <source>
        <dbReference type="EMBL" id="PWY68779.1"/>
    </source>
</evidence>
<name>A0A317V5A6_ASPEC</name>
<dbReference type="RefSeq" id="XP_025386152.1">
    <property type="nucleotide sequence ID" value="XM_025536139.1"/>
</dbReference>
<evidence type="ECO:0000256" key="6">
    <source>
        <dbReference type="SAM" id="Phobius"/>
    </source>
</evidence>
<organism evidence="8 9">
    <name type="scientific">Aspergillus eucalypticola (strain CBS 122712 / IBT 29274)</name>
    <dbReference type="NCBI Taxonomy" id="1448314"/>
    <lineage>
        <taxon>Eukaryota</taxon>
        <taxon>Fungi</taxon>
        <taxon>Dikarya</taxon>
        <taxon>Ascomycota</taxon>
        <taxon>Pezizomycotina</taxon>
        <taxon>Eurotiomycetes</taxon>
        <taxon>Eurotiomycetidae</taxon>
        <taxon>Eurotiales</taxon>
        <taxon>Aspergillaceae</taxon>
        <taxon>Aspergillus</taxon>
        <taxon>Aspergillus subgen. Circumdati</taxon>
    </lineage>
</organism>
<keyword evidence="6" id="KW-1133">Transmembrane helix</keyword>
<dbReference type="GeneID" id="37058101"/>
<evidence type="ECO:0000256" key="3">
    <source>
        <dbReference type="ARBA" id="ARBA00022963"/>
    </source>
</evidence>
<feature type="compositionally biased region" description="Polar residues" evidence="5">
    <location>
        <begin position="405"/>
        <end position="417"/>
    </location>
</feature>
<evidence type="ECO:0000256" key="4">
    <source>
        <dbReference type="ARBA" id="ARBA00023098"/>
    </source>
</evidence>
<dbReference type="GO" id="GO:0016042">
    <property type="term" value="P:lipid catabolic process"/>
    <property type="evidence" value="ECO:0007669"/>
    <property type="project" value="UniProtKB-KW"/>
</dbReference>
<evidence type="ECO:0000256" key="1">
    <source>
        <dbReference type="ARBA" id="ARBA00013201"/>
    </source>
</evidence>
<dbReference type="Proteomes" id="UP000246171">
    <property type="component" value="Unassembled WGS sequence"/>
</dbReference>
<keyword evidence="3" id="KW-0442">Lipid degradation</keyword>
<reference evidence="8" key="1">
    <citation type="submission" date="2016-12" db="EMBL/GenBank/DDBJ databases">
        <title>The genomes of Aspergillus section Nigri reveals drivers in fungal speciation.</title>
        <authorList>
            <consortium name="DOE Joint Genome Institute"/>
            <person name="Vesth T.C."/>
            <person name="Nybo J."/>
            <person name="Theobald S."/>
            <person name="Brandl J."/>
            <person name="Frisvad J.C."/>
            <person name="Nielsen K.F."/>
            <person name="Lyhne E.K."/>
            <person name="Kogle M.E."/>
            <person name="Kuo A."/>
            <person name="Riley R."/>
            <person name="Clum A."/>
            <person name="Nolan M."/>
            <person name="Lipzen A."/>
            <person name="Salamov A."/>
            <person name="Henrissat B."/>
            <person name="Wiebenga A."/>
            <person name="De vries R.P."/>
            <person name="Grigoriev I.V."/>
            <person name="Mortensen U.H."/>
            <person name="Andersen M.R."/>
            <person name="Baker S.E."/>
        </authorList>
    </citation>
    <scope>NUCLEOTIDE SEQUENCE</scope>
    <source>
        <strain evidence="8">CBS 122712</strain>
    </source>
</reference>
<keyword evidence="6" id="KW-0472">Membrane</keyword>
<sequence length="738" mass="79380">MAITLQAHRFLNLSSSSKAAKMVAAIICTSLLLLGLGQAATVPLPPGTGPCDVTLKASELVDWSRTNPFNPKGGKRALMVTTFTPFKCGGVLSESYMPDATAAYEDETFQSFGLPAGTFESFRIQTQQQPLSSSNNESYPIVLFSPALGVSRLMYTSLLQDIASHGFAVISVDHPYDANIVEFPDGSTVIGILDNTTTDAQYTWAMNVRVQDMIFVYNQTHNETAVRDIFPLSLKNSHLLSLDRVSITGHSLGGATAAQTMLVDNRFVGGINLDGTFWGSVLKKGLSNPFLMFSNANHTAETDSSWGTFWSNLRGWRLELRLAQSKHYSFSDVPVLIDSVSISDEVKEIVQATYVGTIGALRAKNVVVSYMVAALQYFAYGRTSDLLSGPSAAYPDVTFPRDNTDYTGTTSTEINTEPSHRRPTNDHDWSLLLLSTVSASLSSSSTSSSTATTITTYFIILRTSNTTHLDNLGASILNVNGTTNQTTAIFNCQSSKLGNCLITVPVSATNGPSTAELTLTSVDSITPLTHRLKSTTSMVIQYAIHTYVVQCDITASFNASCTTTDYAWESSAAFTFPYTSTYSRTVSALAYMSIPITAGLEKLSRSVGVSTAVADPTTSATEGTVPHPEEHFKSPLAWIAAPIVLLVVAGALIASVMLWRKRKRSADQPASSEGEEDTAWGGFGKAELPTAGCGIVEALGHEQEWVELVAVGNEISELPTNWNVAELSAHWDVAELPG</sequence>
<dbReference type="GO" id="GO:0003847">
    <property type="term" value="F:1-alkyl-2-acetylglycerophosphocholine esterase activity"/>
    <property type="evidence" value="ECO:0007669"/>
    <property type="project" value="UniProtKB-EC"/>
</dbReference>
<feature type="chain" id="PRO_5016260950" description="1-alkyl-2-acetylglycerophosphocholine esterase" evidence="7">
    <location>
        <begin position="40"/>
        <end position="738"/>
    </location>
</feature>
<keyword evidence="9" id="KW-1185">Reference proteome</keyword>
<dbReference type="PANTHER" id="PTHR10272">
    <property type="entry name" value="PLATELET-ACTIVATING FACTOR ACETYLHYDROLASE"/>
    <property type="match status" value="1"/>
</dbReference>
<dbReference type="EMBL" id="MSFU01000019">
    <property type="protein sequence ID" value="PWY68779.1"/>
    <property type="molecule type" value="Genomic_DNA"/>
</dbReference>
<keyword evidence="2" id="KW-0378">Hydrolase</keyword>
<comment type="caution">
    <text evidence="8">The sequence shown here is derived from an EMBL/GenBank/DDBJ whole genome shotgun (WGS) entry which is preliminary data.</text>
</comment>
<dbReference type="AlphaFoldDB" id="A0A317V5A6"/>
<accession>A0A317V5A6</accession>
<dbReference type="Gene3D" id="3.40.50.1820">
    <property type="entry name" value="alpha/beta hydrolase"/>
    <property type="match status" value="1"/>
</dbReference>
<feature type="region of interest" description="Disordered" evidence="5">
    <location>
        <begin position="404"/>
        <end position="424"/>
    </location>
</feature>